<gene>
    <name evidence="2" type="ORF">AFUS01_LOCUS28410</name>
</gene>
<evidence type="ECO:0000313" key="2">
    <source>
        <dbReference type="EMBL" id="CAG7817871.1"/>
    </source>
</evidence>
<protein>
    <submittedName>
        <fullName evidence="2">Uncharacterized protein</fullName>
    </submittedName>
</protein>
<accession>A0A8J2P7R4</accession>
<dbReference type="EMBL" id="CAJVCH010406066">
    <property type="protein sequence ID" value="CAG7817871.1"/>
    <property type="molecule type" value="Genomic_DNA"/>
</dbReference>
<feature type="region of interest" description="Disordered" evidence="1">
    <location>
        <begin position="149"/>
        <end position="172"/>
    </location>
</feature>
<evidence type="ECO:0000256" key="1">
    <source>
        <dbReference type="SAM" id="MobiDB-lite"/>
    </source>
</evidence>
<sequence>MPVKREVREIICAKCKRNILTEGSIKLPRVNIPPLPAIRDENGQTLEPIDLMSTVSWPEHSIVRILRNGTANTTCFHLMHKNCFITYTVTSLEKKILKPRNTILDITLKCPIPYCYNAYIKLNHVECIPLSAFQLVAFTYDPENKHQAKSLQSCKRRRASRQKSSDKDETPWREACPRPDYLVHKEYVTRNFKVERVAWRTGISSWNQINTQQMGTKLSLKRLVENCERNKAAATHASFTSESLTLHNYPTQKKTIFVKKFSPTAGIGKVNENKRRETTTSQVRDVSKIKLNEAVVAVNPRPSLLNDIMLESGKTLRFVDDKAVEREQQQQQQARIDAYSVTLGNVSENQTIEGEQCLHSVGFSTRRGSGYVRDCSNQYN</sequence>
<keyword evidence="3" id="KW-1185">Reference proteome</keyword>
<organism evidence="2 3">
    <name type="scientific">Allacma fusca</name>
    <dbReference type="NCBI Taxonomy" id="39272"/>
    <lineage>
        <taxon>Eukaryota</taxon>
        <taxon>Metazoa</taxon>
        <taxon>Ecdysozoa</taxon>
        <taxon>Arthropoda</taxon>
        <taxon>Hexapoda</taxon>
        <taxon>Collembola</taxon>
        <taxon>Symphypleona</taxon>
        <taxon>Sminthuridae</taxon>
        <taxon>Allacma</taxon>
    </lineage>
</organism>
<feature type="compositionally biased region" description="Basic and acidic residues" evidence="1">
    <location>
        <begin position="163"/>
        <end position="172"/>
    </location>
</feature>
<dbReference type="AlphaFoldDB" id="A0A8J2P7R4"/>
<proteinExistence type="predicted"/>
<reference evidence="2" key="1">
    <citation type="submission" date="2021-06" db="EMBL/GenBank/DDBJ databases">
        <authorList>
            <person name="Hodson N. C."/>
            <person name="Mongue J. A."/>
            <person name="Jaron S. K."/>
        </authorList>
    </citation>
    <scope>NUCLEOTIDE SEQUENCE</scope>
</reference>
<name>A0A8J2P7R4_9HEXA</name>
<evidence type="ECO:0000313" key="3">
    <source>
        <dbReference type="Proteomes" id="UP000708208"/>
    </source>
</evidence>
<dbReference type="Proteomes" id="UP000708208">
    <property type="component" value="Unassembled WGS sequence"/>
</dbReference>
<comment type="caution">
    <text evidence="2">The sequence shown here is derived from an EMBL/GenBank/DDBJ whole genome shotgun (WGS) entry which is preliminary data.</text>
</comment>